<protein>
    <recommendedName>
        <fullName evidence="3">DUF4249 domain-containing protein</fullName>
    </recommendedName>
</protein>
<evidence type="ECO:0000313" key="2">
    <source>
        <dbReference type="Proteomes" id="UP001261871"/>
    </source>
</evidence>
<dbReference type="Proteomes" id="UP001261871">
    <property type="component" value="Unassembled WGS sequence"/>
</dbReference>
<comment type="caution">
    <text evidence="1">The sequence shown here is derived from an EMBL/GenBank/DDBJ whole genome shotgun (WGS) entry which is preliminary data.</text>
</comment>
<dbReference type="EMBL" id="JAVDTX010000001">
    <property type="protein sequence ID" value="MDR6844005.1"/>
    <property type="molecule type" value="Genomic_DNA"/>
</dbReference>
<dbReference type="RefSeq" id="WP_310003957.1">
    <property type="nucleotide sequence ID" value="NZ_JAVDTX010000001.1"/>
</dbReference>
<sequence>MKLKITYNIFFLLLTCFIIKGCTEPYILETNTYEEALVVEATITNELKKQEITLTKTSRFEDKETKVESGANVFITDNTGNHYTFEEEDGKYVSTVEFQAIPEREYRLNINTLDGRTFESSIEKLTNINPMQSVTATVEPKDSLRGVAIRVNSFDPNNQSKYYRYEYEETYKIVAPKWVDTKAVLNNNGSISFIPNRTDIKICYSSKKSTELLLENTNILNEDRVNFLVRFISNQDYIITTRYSILVKQYVESLAAYNYYKTLKKISDSGSLLSPNQPGILLGNIKAVSNPNSKVIGYFDVASVSTERIYFNYIDLFPNEPAPPYYTDCVEFCYADCEIYAGQCPCTHDTKPGVREDLATDAVRFFLESERDFWVNTPCSDCTTFSSNIKPPFWID</sequence>
<dbReference type="Pfam" id="PF14054">
    <property type="entry name" value="DUF4249"/>
    <property type="match status" value="1"/>
</dbReference>
<evidence type="ECO:0008006" key="3">
    <source>
        <dbReference type="Google" id="ProtNLM"/>
    </source>
</evidence>
<evidence type="ECO:0000313" key="1">
    <source>
        <dbReference type="EMBL" id="MDR6844005.1"/>
    </source>
</evidence>
<proteinExistence type="predicted"/>
<accession>A0ABU1S044</accession>
<reference evidence="1 2" key="1">
    <citation type="submission" date="2023-07" db="EMBL/GenBank/DDBJ databases">
        <title>Sorghum-associated microbial communities from plants grown in Nebraska, USA.</title>
        <authorList>
            <person name="Schachtman D."/>
        </authorList>
    </citation>
    <scope>NUCLEOTIDE SEQUENCE [LARGE SCALE GENOMIC DNA]</scope>
    <source>
        <strain evidence="1 2">BE124</strain>
    </source>
</reference>
<keyword evidence="2" id="KW-1185">Reference proteome</keyword>
<organism evidence="1 2">
    <name type="scientific">Flavobacterium granuli</name>
    <dbReference type="NCBI Taxonomy" id="280093"/>
    <lineage>
        <taxon>Bacteria</taxon>
        <taxon>Pseudomonadati</taxon>
        <taxon>Bacteroidota</taxon>
        <taxon>Flavobacteriia</taxon>
        <taxon>Flavobacteriales</taxon>
        <taxon>Flavobacteriaceae</taxon>
        <taxon>Flavobacterium</taxon>
    </lineage>
</organism>
<name>A0ABU1S044_9FLAO</name>
<gene>
    <name evidence="1" type="ORF">J2W95_000685</name>
</gene>
<dbReference type="InterPro" id="IPR025345">
    <property type="entry name" value="DUF4249"/>
</dbReference>